<dbReference type="GO" id="GO:0016787">
    <property type="term" value="F:hydrolase activity"/>
    <property type="evidence" value="ECO:0007669"/>
    <property type="project" value="UniProtKB-KW"/>
</dbReference>
<dbReference type="InterPro" id="IPR036366">
    <property type="entry name" value="PGBDSf"/>
</dbReference>
<evidence type="ECO:0000313" key="4">
    <source>
        <dbReference type="EMBL" id="MFB5680269.1"/>
    </source>
</evidence>
<dbReference type="RefSeq" id="WP_375524086.1">
    <property type="nucleotide sequence ID" value="NZ_JBHILM010000004.1"/>
</dbReference>
<dbReference type="InterPro" id="IPR036365">
    <property type="entry name" value="PGBD-like_sf"/>
</dbReference>
<evidence type="ECO:0000259" key="3">
    <source>
        <dbReference type="Pfam" id="PF07486"/>
    </source>
</evidence>
<comment type="caution">
    <text evidence="4">The sequence shown here is derived from an EMBL/GenBank/DDBJ whole genome shotgun (WGS) entry which is preliminary data.</text>
</comment>
<dbReference type="EMBL" id="JBHILM010000004">
    <property type="protein sequence ID" value="MFB5680269.1"/>
    <property type="molecule type" value="Genomic_DNA"/>
</dbReference>
<gene>
    <name evidence="4" type="ORF">ACE3NQ_04960</name>
</gene>
<dbReference type="Gene3D" id="1.10.10.2520">
    <property type="entry name" value="Cell wall hydrolase SleB, domain 1"/>
    <property type="match status" value="1"/>
</dbReference>
<dbReference type="Pfam" id="PF07486">
    <property type="entry name" value="Hydrolase_2"/>
    <property type="match status" value="1"/>
</dbReference>
<dbReference type="InterPro" id="IPR011105">
    <property type="entry name" value="Cell_wall_hydrolase_SleB"/>
</dbReference>
<dbReference type="Gene3D" id="6.20.240.60">
    <property type="match status" value="1"/>
</dbReference>
<organism evidence="4 5">
    <name type="scientific">Paenibacillus terreus</name>
    <dbReference type="NCBI Taxonomy" id="1387834"/>
    <lineage>
        <taxon>Bacteria</taxon>
        <taxon>Bacillati</taxon>
        <taxon>Bacillota</taxon>
        <taxon>Bacilli</taxon>
        <taxon>Bacillales</taxon>
        <taxon>Paenibacillaceae</taxon>
        <taxon>Paenibacillus</taxon>
    </lineage>
</organism>
<dbReference type="InterPro" id="IPR002477">
    <property type="entry name" value="Peptidoglycan-bd-like"/>
</dbReference>
<keyword evidence="5" id="KW-1185">Reference proteome</keyword>
<evidence type="ECO:0000259" key="2">
    <source>
        <dbReference type="Pfam" id="PF01471"/>
    </source>
</evidence>
<feature type="signal peptide" evidence="1">
    <location>
        <begin position="1"/>
        <end position="20"/>
    </location>
</feature>
<feature type="chain" id="PRO_5045768846" evidence="1">
    <location>
        <begin position="21"/>
        <end position="214"/>
    </location>
</feature>
<dbReference type="Gene3D" id="1.10.101.10">
    <property type="entry name" value="PGBD-like superfamily/PGBD"/>
    <property type="match status" value="1"/>
</dbReference>
<dbReference type="SUPFAM" id="SSF47090">
    <property type="entry name" value="PGBD-like"/>
    <property type="match status" value="1"/>
</dbReference>
<protein>
    <submittedName>
        <fullName evidence="4">Cell wall hydrolase</fullName>
    </submittedName>
</protein>
<keyword evidence="4" id="KW-0378">Hydrolase</keyword>
<dbReference type="Pfam" id="PF01471">
    <property type="entry name" value="PG_binding_1"/>
    <property type="match status" value="1"/>
</dbReference>
<dbReference type="Proteomes" id="UP001580407">
    <property type="component" value="Unassembled WGS sequence"/>
</dbReference>
<keyword evidence="1" id="KW-0732">Signal</keyword>
<evidence type="ECO:0000256" key="1">
    <source>
        <dbReference type="SAM" id="SignalP"/>
    </source>
</evidence>
<dbReference type="InterPro" id="IPR042047">
    <property type="entry name" value="SleB_dom1"/>
</dbReference>
<reference evidence="4 5" key="1">
    <citation type="submission" date="2024-09" db="EMBL/GenBank/DDBJ databases">
        <authorList>
            <person name="Ruan L."/>
        </authorList>
    </citation>
    <scope>NUCLEOTIDE SEQUENCE [LARGE SCALE GENOMIC DNA]</scope>
    <source>
        <strain evidence="4 5">D33</strain>
    </source>
</reference>
<evidence type="ECO:0000313" key="5">
    <source>
        <dbReference type="Proteomes" id="UP001580407"/>
    </source>
</evidence>
<sequence length="214" mass="23040">MKKLSALILSCTFALGVAFAPDEASAAQALSKGMQSEHVLQLQEQLATLGYFKAGFTGYFGSITDSAVKRFQRDYGLAVDGVAGPATQAKLNALSPARHTTLEQLARIIYAEARGESFEGQVAVGAVVLNRVQSNEFPSSIPKIIMQPGQFTAVQDGQYYLTPNKTAYAAARQALNGVDPTHGSLYYYNPKIATSKWSMARPAVLTLGRHTFTN</sequence>
<accession>A0ABV5B4F1</accession>
<name>A0ABV5B4F1_9BACL</name>
<proteinExistence type="predicted"/>
<feature type="domain" description="Cell wall hydrolase SleB" evidence="3">
    <location>
        <begin position="115"/>
        <end position="212"/>
    </location>
</feature>
<feature type="domain" description="Peptidoglycan binding-like" evidence="2">
    <location>
        <begin position="36"/>
        <end position="91"/>
    </location>
</feature>